<name>A0A7X3MJS4_9FIRM</name>
<keyword evidence="5" id="KW-0813">Transport</keyword>
<dbReference type="Proteomes" id="UP000460412">
    <property type="component" value="Unassembled WGS sequence"/>
</dbReference>
<sequence length="289" mass="32372">MKRKLTPYLLLVPQILLTILFLIGLVTGITQSLGMIPAFGLTEPTLMYYREVLTKPDLLKSVLFSLKLAFSSALMSTAAGVWLCAMLVLSRRTKGKMMRIVQLPIIVPHVVVALFVINICSQNGLLARVCYRLGMIGEQQEFPMLIYDSHGLGIIFAYLWKEIPFIVYFVIALMANIDGKLGEASVNLGANRFQTFFRVTLPLCLHTICSGFLIIFVFALGAYELPFILGATAPKALPVQAYIQYTHPDLRNRPYAMALNGMIIVISLVSAWVYFVLMRKNLKNLTSRE</sequence>
<feature type="transmembrane region" description="Helical" evidence="5">
    <location>
        <begin position="64"/>
        <end position="88"/>
    </location>
</feature>
<evidence type="ECO:0000256" key="4">
    <source>
        <dbReference type="ARBA" id="ARBA00023136"/>
    </source>
</evidence>
<evidence type="ECO:0000256" key="5">
    <source>
        <dbReference type="RuleBase" id="RU363032"/>
    </source>
</evidence>
<evidence type="ECO:0000256" key="2">
    <source>
        <dbReference type="ARBA" id="ARBA00022692"/>
    </source>
</evidence>
<feature type="transmembrane region" description="Helical" evidence="5">
    <location>
        <begin position="152"/>
        <end position="175"/>
    </location>
</feature>
<dbReference type="RefSeq" id="WP_159753244.1">
    <property type="nucleotide sequence ID" value="NZ_CASSPE010000004.1"/>
</dbReference>
<keyword evidence="3 5" id="KW-1133">Transmembrane helix</keyword>
<dbReference type="PANTHER" id="PTHR43759">
    <property type="entry name" value="TREHALOSE TRANSPORT SYSTEM PERMEASE PROTEIN SUGA"/>
    <property type="match status" value="1"/>
</dbReference>
<dbReference type="PANTHER" id="PTHR43759:SF1">
    <property type="entry name" value="GLUCOSE IMPORT SYSTEM PERMEASE PROTEIN GLCT"/>
    <property type="match status" value="1"/>
</dbReference>
<keyword evidence="4 5" id="KW-0472">Membrane</keyword>
<feature type="transmembrane region" description="Helical" evidence="5">
    <location>
        <begin position="255"/>
        <end position="277"/>
    </location>
</feature>
<evidence type="ECO:0000259" key="6">
    <source>
        <dbReference type="PROSITE" id="PS50928"/>
    </source>
</evidence>
<protein>
    <submittedName>
        <fullName evidence="7">ABC transporter permease subunit</fullName>
    </submittedName>
</protein>
<gene>
    <name evidence="7" type="ORF">GN277_20885</name>
</gene>
<dbReference type="SUPFAM" id="SSF161098">
    <property type="entry name" value="MetI-like"/>
    <property type="match status" value="1"/>
</dbReference>
<dbReference type="Pfam" id="PF00528">
    <property type="entry name" value="BPD_transp_1"/>
    <property type="match status" value="1"/>
</dbReference>
<comment type="caution">
    <text evidence="7">The sequence shown here is derived from an EMBL/GenBank/DDBJ whole genome shotgun (WGS) entry which is preliminary data.</text>
</comment>
<dbReference type="GO" id="GO:0055085">
    <property type="term" value="P:transmembrane transport"/>
    <property type="evidence" value="ECO:0007669"/>
    <property type="project" value="InterPro"/>
</dbReference>
<reference evidence="7 8" key="1">
    <citation type="submission" date="2019-12" db="EMBL/GenBank/DDBJ databases">
        <title>Sporaefaciens musculi gen. nov., sp. nov., a novel bacterium isolated from the caecum of an obese mouse.</title>
        <authorList>
            <person name="Rasmussen T.S."/>
            <person name="Streidl T."/>
            <person name="Hitch T.C.A."/>
            <person name="Wortmann E."/>
            <person name="Deptula P."/>
            <person name="Hansen M."/>
            <person name="Nielsen D.S."/>
            <person name="Clavel T."/>
            <person name="Vogensen F.K."/>
        </authorList>
    </citation>
    <scope>NUCLEOTIDE SEQUENCE [LARGE SCALE GENOMIC DNA]</scope>
    <source>
        <strain evidence="7 8">WCA-9-b2</strain>
    </source>
</reference>
<evidence type="ECO:0000313" key="7">
    <source>
        <dbReference type="EMBL" id="MXP77715.1"/>
    </source>
</evidence>
<dbReference type="GO" id="GO:0005886">
    <property type="term" value="C:plasma membrane"/>
    <property type="evidence" value="ECO:0007669"/>
    <property type="project" value="UniProtKB-SubCell"/>
</dbReference>
<evidence type="ECO:0000313" key="8">
    <source>
        <dbReference type="Proteomes" id="UP000460412"/>
    </source>
</evidence>
<dbReference type="Gene3D" id="1.10.3720.10">
    <property type="entry name" value="MetI-like"/>
    <property type="match status" value="1"/>
</dbReference>
<dbReference type="PROSITE" id="PS50928">
    <property type="entry name" value="ABC_TM1"/>
    <property type="match status" value="1"/>
</dbReference>
<keyword evidence="8" id="KW-1185">Reference proteome</keyword>
<keyword evidence="2 5" id="KW-0812">Transmembrane</keyword>
<dbReference type="InterPro" id="IPR035906">
    <property type="entry name" value="MetI-like_sf"/>
</dbReference>
<evidence type="ECO:0000256" key="1">
    <source>
        <dbReference type="ARBA" id="ARBA00004141"/>
    </source>
</evidence>
<dbReference type="CDD" id="cd06261">
    <property type="entry name" value="TM_PBP2"/>
    <property type="match status" value="1"/>
</dbReference>
<proteinExistence type="inferred from homology"/>
<dbReference type="InterPro" id="IPR052730">
    <property type="entry name" value="Sugar_ABC_transporter"/>
</dbReference>
<comment type="similarity">
    <text evidence="5">Belongs to the binding-protein-dependent transport system permease family.</text>
</comment>
<dbReference type="EMBL" id="WUQX01000001">
    <property type="protein sequence ID" value="MXP77715.1"/>
    <property type="molecule type" value="Genomic_DNA"/>
</dbReference>
<dbReference type="InterPro" id="IPR000515">
    <property type="entry name" value="MetI-like"/>
</dbReference>
<accession>A0A7X3MJS4</accession>
<evidence type="ECO:0000256" key="3">
    <source>
        <dbReference type="ARBA" id="ARBA00022989"/>
    </source>
</evidence>
<feature type="transmembrane region" description="Helical" evidence="5">
    <location>
        <begin position="196"/>
        <end position="220"/>
    </location>
</feature>
<feature type="transmembrane region" description="Helical" evidence="5">
    <location>
        <begin position="100"/>
        <end position="119"/>
    </location>
</feature>
<dbReference type="AlphaFoldDB" id="A0A7X3MJS4"/>
<organism evidence="7 8">
    <name type="scientific">Sporofaciens musculi</name>
    <dbReference type="NCBI Taxonomy" id="2681861"/>
    <lineage>
        <taxon>Bacteria</taxon>
        <taxon>Bacillati</taxon>
        <taxon>Bacillota</taxon>
        <taxon>Clostridia</taxon>
        <taxon>Lachnospirales</taxon>
        <taxon>Lachnospiraceae</taxon>
        <taxon>Sporofaciens</taxon>
    </lineage>
</organism>
<feature type="domain" description="ABC transmembrane type-1" evidence="6">
    <location>
        <begin position="62"/>
        <end position="274"/>
    </location>
</feature>
<comment type="subcellular location">
    <subcellularLocation>
        <location evidence="5">Cell membrane</location>
        <topology evidence="5">Multi-pass membrane protein</topology>
    </subcellularLocation>
    <subcellularLocation>
        <location evidence="1">Membrane</location>
        <topology evidence="1">Multi-pass membrane protein</topology>
    </subcellularLocation>
</comment>